<evidence type="ECO:0000313" key="5">
    <source>
        <dbReference type="Proteomes" id="UP000812966"/>
    </source>
</evidence>
<evidence type="ECO:0000259" key="3">
    <source>
        <dbReference type="PROSITE" id="PS51186"/>
    </source>
</evidence>
<organism evidence="4 5">
    <name type="scientific">Filobasidium floriforme</name>
    <dbReference type="NCBI Taxonomy" id="5210"/>
    <lineage>
        <taxon>Eukaryota</taxon>
        <taxon>Fungi</taxon>
        <taxon>Dikarya</taxon>
        <taxon>Basidiomycota</taxon>
        <taxon>Agaricomycotina</taxon>
        <taxon>Tremellomycetes</taxon>
        <taxon>Filobasidiales</taxon>
        <taxon>Filobasidiaceae</taxon>
        <taxon>Filobasidium</taxon>
    </lineage>
</organism>
<keyword evidence="2" id="KW-0012">Acyltransferase</keyword>
<dbReference type="Pfam" id="PF00583">
    <property type="entry name" value="Acetyltransf_1"/>
    <property type="match status" value="1"/>
</dbReference>
<dbReference type="CDD" id="cd04301">
    <property type="entry name" value="NAT_SF"/>
    <property type="match status" value="1"/>
</dbReference>
<proteinExistence type="predicted"/>
<keyword evidence="5" id="KW-1185">Reference proteome</keyword>
<dbReference type="InterPro" id="IPR051646">
    <property type="entry name" value="NatB_acetyltransferase_subunit"/>
</dbReference>
<accession>A0A8K0JDP2</accession>
<dbReference type="InterPro" id="IPR000182">
    <property type="entry name" value="GNAT_dom"/>
</dbReference>
<dbReference type="PANTHER" id="PTHR45910">
    <property type="entry name" value="N-ALPHA-ACETYLTRANSFERASE 20"/>
    <property type="match status" value="1"/>
</dbReference>
<dbReference type="GO" id="GO:0004596">
    <property type="term" value="F:protein-N-terminal amino-acid acetyltransferase activity"/>
    <property type="evidence" value="ECO:0007669"/>
    <property type="project" value="TreeGrafter"/>
</dbReference>
<evidence type="ECO:0000313" key="4">
    <source>
        <dbReference type="EMBL" id="KAG7527321.1"/>
    </source>
</evidence>
<comment type="caution">
    <text evidence="4">The sequence shown here is derived from an EMBL/GenBank/DDBJ whole genome shotgun (WGS) entry which is preliminary data.</text>
</comment>
<name>A0A8K0JDP2_9TREE</name>
<evidence type="ECO:0000256" key="1">
    <source>
        <dbReference type="ARBA" id="ARBA00022679"/>
    </source>
</evidence>
<dbReference type="OrthoDB" id="10264728at2759"/>
<evidence type="ECO:0000256" key="2">
    <source>
        <dbReference type="ARBA" id="ARBA00023315"/>
    </source>
</evidence>
<dbReference type="Proteomes" id="UP000812966">
    <property type="component" value="Unassembled WGS sequence"/>
</dbReference>
<feature type="domain" description="N-acetyltransferase" evidence="3">
    <location>
        <begin position="2"/>
        <end position="166"/>
    </location>
</feature>
<dbReference type="SUPFAM" id="SSF55729">
    <property type="entry name" value="Acyl-CoA N-acyltransferases (Nat)"/>
    <property type="match status" value="1"/>
</dbReference>
<dbReference type="AlphaFoldDB" id="A0A8K0JDP2"/>
<keyword evidence="1" id="KW-0808">Transferase</keyword>
<dbReference type="PANTHER" id="PTHR45910:SF1">
    <property type="entry name" value="N-ALPHA-ACETYLTRANSFERASE 20"/>
    <property type="match status" value="1"/>
</dbReference>
<protein>
    <recommendedName>
        <fullName evidence="3">N-acetyltransferase domain-containing protein</fullName>
    </recommendedName>
</protein>
<gene>
    <name evidence="4" type="ORF">FFLO_07051</name>
</gene>
<sequence length="189" mass="21982">MSVIRPFQATDLLRINNVNIDAWTETYRASFYLEYCATWPDFSCVVTDAEEDKITAYVIGKHEPPEPHPEHHGHVTALSISPRYRSLGLARKLMNFLETRSGPQGWDTWFLDLFVRCNNHRAIAMYEAMGYSVYRRVVDYYNGMEGLGKDPGPDEVDGFDMRKSMTRDDHKHIRANGRECRVTPREIYQ</sequence>
<dbReference type="PROSITE" id="PS51186">
    <property type="entry name" value="GNAT"/>
    <property type="match status" value="1"/>
</dbReference>
<dbReference type="EMBL" id="JABELV010000330">
    <property type="protein sequence ID" value="KAG7527321.1"/>
    <property type="molecule type" value="Genomic_DNA"/>
</dbReference>
<reference evidence="4" key="1">
    <citation type="submission" date="2020-04" db="EMBL/GenBank/DDBJ databases">
        <title>Analysis of mating type loci in Filobasidium floriforme.</title>
        <authorList>
            <person name="Nowrousian M."/>
        </authorList>
    </citation>
    <scope>NUCLEOTIDE SEQUENCE</scope>
    <source>
        <strain evidence="4">CBS 6242</strain>
    </source>
</reference>
<dbReference type="Gene3D" id="3.40.630.30">
    <property type="match status" value="1"/>
</dbReference>
<dbReference type="InterPro" id="IPR016181">
    <property type="entry name" value="Acyl_CoA_acyltransferase"/>
</dbReference>
<dbReference type="GO" id="GO:0031416">
    <property type="term" value="C:NatB complex"/>
    <property type="evidence" value="ECO:0007669"/>
    <property type="project" value="TreeGrafter"/>
</dbReference>